<dbReference type="PANTHER" id="PTHR43452">
    <property type="entry name" value="PYRUVATE DECARBOXYLASE"/>
    <property type="match status" value="1"/>
</dbReference>
<dbReference type="OrthoDB" id="3970464at2759"/>
<dbReference type="GO" id="GO:0000949">
    <property type="term" value="P:aromatic amino acid family catabolic process to alcohol via Ehrlich pathway"/>
    <property type="evidence" value="ECO:0007669"/>
    <property type="project" value="TreeGrafter"/>
</dbReference>
<dbReference type="Gene3D" id="3.40.50.1220">
    <property type="entry name" value="TPP-binding domain"/>
    <property type="match status" value="1"/>
</dbReference>
<dbReference type="GO" id="GO:0000287">
    <property type="term" value="F:magnesium ion binding"/>
    <property type="evidence" value="ECO:0007669"/>
    <property type="project" value="InterPro"/>
</dbReference>
<keyword evidence="16" id="KW-1185">Reference proteome</keyword>
<accession>A0A8J5X6V7</accession>
<dbReference type="Pfam" id="PF00205">
    <property type="entry name" value="TPP_enzyme_M"/>
    <property type="match status" value="1"/>
</dbReference>
<dbReference type="EMBL" id="JAGTXO010000070">
    <property type="protein sequence ID" value="KAG8457438.1"/>
    <property type="molecule type" value="Genomic_DNA"/>
</dbReference>
<evidence type="ECO:0000256" key="6">
    <source>
        <dbReference type="ARBA" id="ARBA00022793"/>
    </source>
</evidence>
<dbReference type="Gene3D" id="3.40.50.970">
    <property type="match status" value="2"/>
</dbReference>
<dbReference type="OMA" id="HGRKQGY"/>
<evidence type="ECO:0000259" key="13">
    <source>
        <dbReference type="Pfam" id="PF02775"/>
    </source>
</evidence>
<evidence type="ECO:0000313" key="15">
    <source>
        <dbReference type="EMBL" id="KAG8457438.1"/>
    </source>
</evidence>
<dbReference type="PANTHER" id="PTHR43452:SF1">
    <property type="entry name" value="PYRUVATE DECARBOXYLASE C186.09-RELATED"/>
    <property type="match status" value="1"/>
</dbReference>
<dbReference type="GO" id="GO:0030976">
    <property type="term" value="F:thiamine pyrophosphate binding"/>
    <property type="evidence" value="ECO:0007669"/>
    <property type="project" value="InterPro"/>
</dbReference>
<keyword evidence="7" id="KW-0460">Magnesium</keyword>
<feature type="region of interest" description="Disordered" evidence="11">
    <location>
        <begin position="399"/>
        <end position="419"/>
    </location>
</feature>
<evidence type="ECO:0000256" key="2">
    <source>
        <dbReference type="ARBA" id="ARBA00001964"/>
    </source>
</evidence>
<name>A0A8J5X6V7_DIALT</name>
<keyword evidence="5" id="KW-0479">Metal-binding</keyword>
<dbReference type="InterPro" id="IPR012110">
    <property type="entry name" value="PDC/IPDC-like"/>
</dbReference>
<dbReference type="CDD" id="cd07038">
    <property type="entry name" value="TPP_PYR_PDC_IPDC_like"/>
    <property type="match status" value="1"/>
</dbReference>
<dbReference type="InterPro" id="IPR011766">
    <property type="entry name" value="TPP_enzyme_TPP-bd"/>
</dbReference>
<evidence type="ECO:0000256" key="10">
    <source>
        <dbReference type="RuleBase" id="RU362132"/>
    </source>
</evidence>
<dbReference type="Pfam" id="PF02776">
    <property type="entry name" value="TPP_enzyme_N"/>
    <property type="match status" value="1"/>
</dbReference>
<protein>
    <recommendedName>
        <fullName evidence="4">pyruvate decarboxylase</fullName>
        <ecNumber evidence="4">4.1.1.1</ecNumber>
    </recommendedName>
</protein>
<evidence type="ECO:0000256" key="5">
    <source>
        <dbReference type="ARBA" id="ARBA00022723"/>
    </source>
</evidence>
<dbReference type="GO" id="GO:0004737">
    <property type="term" value="F:pyruvate decarboxylase activity"/>
    <property type="evidence" value="ECO:0007669"/>
    <property type="project" value="UniProtKB-EC"/>
</dbReference>
<evidence type="ECO:0000256" key="4">
    <source>
        <dbReference type="ARBA" id="ARBA00013202"/>
    </source>
</evidence>
<dbReference type="Proteomes" id="UP000751190">
    <property type="component" value="Unassembled WGS sequence"/>
</dbReference>
<evidence type="ECO:0000256" key="1">
    <source>
        <dbReference type="ARBA" id="ARBA00001041"/>
    </source>
</evidence>
<comment type="catalytic activity">
    <reaction evidence="1">
        <text>a 2-oxocarboxylate + H(+) = an aldehyde + CO2</text>
        <dbReference type="Rhea" id="RHEA:11628"/>
        <dbReference type="ChEBI" id="CHEBI:15378"/>
        <dbReference type="ChEBI" id="CHEBI:16526"/>
        <dbReference type="ChEBI" id="CHEBI:17478"/>
        <dbReference type="ChEBI" id="CHEBI:35179"/>
        <dbReference type="EC" id="4.1.1.1"/>
    </reaction>
</comment>
<dbReference type="InterPro" id="IPR047213">
    <property type="entry name" value="TPP_PYR_PDC_IPDC-like"/>
</dbReference>
<keyword evidence="6" id="KW-0210">Decarboxylase</keyword>
<evidence type="ECO:0000256" key="7">
    <source>
        <dbReference type="ARBA" id="ARBA00022842"/>
    </source>
</evidence>
<reference evidence="15" key="1">
    <citation type="submission" date="2021-05" db="EMBL/GenBank/DDBJ databases">
        <title>The genome of the haptophyte Pavlova lutheri (Diacronema luteri, Pavlovales) - a model for lipid biosynthesis in eukaryotic algae.</title>
        <authorList>
            <person name="Hulatt C.J."/>
            <person name="Posewitz M.C."/>
        </authorList>
    </citation>
    <scope>NUCLEOTIDE SEQUENCE</scope>
    <source>
        <strain evidence="15">NIVA-4/92</strain>
    </source>
</reference>
<feature type="domain" description="Thiamine pyrophosphate enzyme N-terminal TPP-binding" evidence="14">
    <location>
        <begin position="19"/>
        <end position="121"/>
    </location>
</feature>
<dbReference type="AlphaFoldDB" id="A0A8J5X6V7"/>
<proteinExistence type="inferred from homology"/>
<feature type="domain" description="Thiamine pyrophosphate enzyme central" evidence="12">
    <location>
        <begin position="234"/>
        <end position="328"/>
    </location>
</feature>
<keyword evidence="9" id="KW-0456">Lyase</keyword>
<evidence type="ECO:0000259" key="14">
    <source>
        <dbReference type="Pfam" id="PF02776"/>
    </source>
</evidence>
<evidence type="ECO:0000313" key="16">
    <source>
        <dbReference type="Proteomes" id="UP000751190"/>
    </source>
</evidence>
<evidence type="ECO:0000256" key="8">
    <source>
        <dbReference type="ARBA" id="ARBA00023052"/>
    </source>
</evidence>
<gene>
    <name evidence="15" type="ORF">KFE25_011293</name>
</gene>
<comment type="similarity">
    <text evidence="3 10">Belongs to the TPP enzyme family.</text>
</comment>
<evidence type="ECO:0000259" key="12">
    <source>
        <dbReference type="Pfam" id="PF00205"/>
    </source>
</evidence>
<dbReference type="InterPro" id="IPR029061">
    <property type="entry name" value="THDP-binding"/>
</dbReference>
<dbReference type="InterPro" id="IPR029035">
    <property type="entry name" value="DHS-like_NAD/FAD-binding_dom"/>
</dbReference>
<feature type="domain" description="Thiamine pyrophosphate enzyme TPP-binding" evidence="13">
    <location>
        <begin position="527"/>
        <end position="694"/>
    </location>
</feature>
<organism evidence="15 16">
    <name type="scientific">Diacronema lutheri</name>
    <name type="common">Unicellular marine alga</name>
    <name type="synonym">Monochrysis lutheri</name>
    <dbReference type="NCBI Taxonomy" id="2081491"/>
    <lineage>
        <taxon>Eukaryota</taxon>
        <taxon>Haptista</taxon>
        <taxon>Haptophyta</taxon>
        <taxon>Pavlovophyceae</taxon>
        <taxon>Pavlovales</taxon>
        <taxon>Pavlovaceae</taxon>
        <taxon>Diacronema</taxon>
    </lineage>
</organism>
<dbReference type="SUPFAM" id="SSF52518">
    <property type="entry name" value="Thiamin diphosphate-binding fold (THDP-binding)"/>
    <property type="match status" value="2"/>
</dbReference>
<evidence type="ECO:0000256" key="11">
    <source>
        <dbReference type="SAM" id="MobiDB-lite"/>
    </source>
</evidence>
<dbReference type="GO" id="GO:0005829">
    <property type="term" value="C:cytosol"/>
    <property type="evidence" value="ECO:0007669"/>
    <property type="project" value="TreeGrafter"/>
</dbReference>
<sequence length="734" mass="74360">MATLAAAPDALLDELQPLSVGEYLTRRLAELSVSCVFGVPGDYSLGLCDMIIHAGIRWVGTCNELNAGYAADAYARLNGLGVCCVTYGVGGFSALNACAGAYAESVPLVVLSGAPSSADYTARPGARALPHHALSRDLFAQRKAYDAVAAASVVLLDADLAATQIDDALRTCLRTSKPVLLELPMDVAQARPTSGAHAGATAHAGLAQRLRDEPASSWNIGAPHNPHACAAAVSRVCGALALAARPALLAGVEVHRRDCGPSVARLARLLRLPVATTRHGKTALEEGGAVCAGVYSGAMSAPAVRAYVEGSDLLLILGAAWTDMDYVTASLPDSATVVTVVDGSVTLRAPAPPRARGGGGGGGGGGAHVEEFGPVGLATLIDGLCLTTLDALSLSAVGGEHAGQQTPPPPPDAAGTGASPIPAVEIKVHAGTSSSKEWEGATRAAAAAATAVRDRPRFGALAYAHGDAGSGASLGESSAASSASSLEQYSLGRSAAGGAAPTSVGGFIAAFGAWVHGQHGGVTVLADAGDSLFAVADMRLRPADLFLAQGWYCSIGYTVPAALGAAHAHAAAAAARARAGGRAPPAGAVRAPRADEHGRRVACLVGDGAFQMTAQELSSAIRDELPITFFVLNNRGYGIERLIHEGPAHNDYNDVHNWSFVALARALGLREGGERGGVAREVGTEAELADALAALDAAPAAGGCNLIEVRLARDDFSDALRRLGQSIKAHNKLA</sequence>
<evidence type="ECO:0000256" key="3">
    <source>
        <dbReference type="ARBA" id="ARBA00007812"/>
    </source>
</evidence>
<dbReference type="InterPro" id="IPR012000">
    <property type="entry name" value="Thiamin_PyroP_enz_cen_dom"/>
</dbReference>
<dbReference type="InterPro" id="IPR012001">
    <property type="entry name" value="Thiamin_PyroP_enz_TPP-bd_dom"/>
</dbReference>
<evidence type="ECO:0000256" key="9">
    <source>
        <dbReference type="ARBA" id="ARBA00023239"/>
    </source>
</evidence>
<comment type="caution">
    <text evidence="15">The sequence shown here is derived from an EMBL/GenBank/DDBJ whole genome shotgun (WGS) entry which is preliminary data.</text>
</comment>
<dbReference type="SUPFAM" id="SSF52467">
    <property type="entry name" value="DHS-like NAD/FAD-binding domain"/>
    <property type="match status" value="1"/>
</dbReference>
<keyword evidence="8 10" id="KW-0786">Thiamine pyrophosphate</keyword>
<dbReference type="EC" id="4.1.1.1" evidence="4"/>
<comment type="cofactor">
    <cofactor evidence="2">
        <name>thiamine diphosphate</name>
        <dbReference type="ChEBI" id="CHEBI:58937"/>
    </cofactor>
</comment>
<dbReference type="Pfam" id="PF02775">
    <property type="entry name" value="TPP_enzyme_C"/>
    <property type="match status" value="1"/>
</dbReference>